<proteinExistence type="inferred from homology"/>
<evidence type="ECO:0000256" key="17">
    <source>
        <dbReference type="HAMAP-Rule" id="MF_00037"/>
    </source>
</evidence>
<dbReference type="InterPro" id="IPR016166">
    <property type="entry name" value="FAD-bd_PCMH"/>
</dbReference>
<evidence type="ECO:0000256" key="14">
    <source>
        <dbReference type="ARBA" id="ARBA00023306"/>
    </source>
</evidence>
<dbReference type="PROSITE" id="PS51387">
    <property type="entry name" value="FAD_PCMH"/>
    <property type="match status" value="1"/>
</dbReference>
<evidence type="ECO:0000256" key="10">
    <source>
        <dbReference type="ARBA" id="ARBA00022857"/>
    </source>
</evidence>
<dbReference type="InterPro" id="IPR016167">
    <property type="entry name" value="FAD-bd_PCMH_sub1"/>
</dbReference>
<dbReference type="Proteomes" id="UP000006001">
    <property type="component" value="Unassembled WGS sequence"/>
</dbReference>
<feature type="region of interest" description="Disordered" evidence="18">
    <location>
        <begin position="1"/>
        <end position="26"/>
    </location>
</feature>
<dbReference type="SUPFAM" id="SSF56176">
    <property type="entry name" value="FAD-binding/transporter-associated domain-like"/>
    <property type="match status" value="1"/>
</dbReference>
<dbReference type="Gene3D" id="3.30.465.10">
    <property type="match status" value="1"/>
</dbReference>
<dbReference type="NCBIfam" id="TIGR00179">
    <property type="entry name" value="murB"/>
    <property type="match status" value="1"/>
</dbReference>
<evidence type="ECO:0000256" key="7">
    <source>
        <dbReference type="ARBA" id="ARBA00022618"/>
    </source>
</evidence>
<dbReference type="InterPro" id="IPR003170">
    <property type="entry name" value="MurB"/>
</dbReference>
<dbReference type="Pfam" id="PF01565">
    <property type="entry name" value="FAD_binding_4"/>
    <property type="match status" value="1"/>
</dbReference>
<feature type="active site" evidence="17">
    <location>
        <position position="203"/>
    </location>
</feature>
<name>D0WFX1_SLAES</name>
<evidence type="ECO:0000256" key="18">
    <source>
        <dbReference type="SAM" id="MobiDB-lite"/>
    </source>
</evidence>
<dbReference type="InterPro" id="IPR016169">
    <property type="entry name" value="FAD-bd_PCMH_sub2"/>
</dbReference>
<feature type="domain" description="FAD-binding PCMH-type" evidence="19">
    <location>
        <begin position="59"/>
        <end position="224"/>
    </location>
</feature>
<evidence type="ECO:0000256" key="9">
    <source>
        <dbReference type="ARBA" id="ARBA00022827"/>
    </source>
</evidence>
<comment type="cofactor">
    <cofactor evidence="1 17">
        <name>FAD</name>
        <dbReference type="ChEBI" id="CHEBI:57692"/>
    </cofactor>
</comment>
<dbReference type="InterPro" id="IPR006094">
    <property type="entry name" value="Oxid_FAD_bind_N"/>
</dbReference>
<dbReference type="GO" id="GO:0008360">
    <property type="term" value="P:regulation of cell shape"/>
    <property type="evidence" value="ECO:0007669"/>
    <property type="project" value="UniProtKB-KW"/>
</dbReference>
<comment type="pathway">
    <text evidence="4 17">Cell wall biogenesis; peptidoglycan biosynthesis.</text>
</comment>
<dbReference type="SUPFAM" id="SSF56194">
    <property type="entry name" value="Uridine diphospho-N-Acetylenolpyruvylglucosamine reductase, MurB, C-terminal domain"/>
    <property type="match status" value="1"/>
</dbReference>
<evidence type="ECO:0000256" key="3">
    <source>
        <dbReference type="ARBA" id="ARBA00004496"/>
    </source>
</evidence>
<dbReference type="GO" id="GO:0005829">
    <property type="term" value="C:cytosol"/>
    <property type="evidence" value="ECO:0007669"/>
    <property type="project" value="TreeGrafter"/>
</dbReference>
<comment type="function">
    <text evidence="2 17">Cell wall formation.</text>
</comment>
<dbReference type="GO" id="GO:0051301">
    <property type="term" value="P:cell division"/>
    <property type="evidence" value="ECO:0007669"/>
    <property type="project" value="UniProtKB-KW"/>
</dbReference>
<keyword evidence="13 17" id="KW-0560">Oxidoreductase</keyword>
<evidence type="ECO:0000256" key="13">
    <source>
        <dbReference type="ARBA" id="ARBA00023002"/>
    </source>
</evidence>
<feature type="active site" evidence="17">
    <location>
        <position position="323"/>
    </location>
</feature>
<evidence type="ECO:0000256" key="16">
    <source>
        <dbReference type="ARBA" id="ARBA00048914"/>
    </source>
</evidence>
<reference evidence="20" key="1">
    <citation type="submission" date="2009-10" db="EMBL/GenBank/DDBJ databases">
        <authorList>
            <person name="Weinstock G."/>
            <person name="Sodergren E."/>
            <person name="Clifton S."/>
            <person name="Fulton L."/>
            <person name="Fulton B."/>
            <person name="Courtney L."/>
            <person name="Fronick C."/>
            <person name="Harrison M."/>
            <person name="Strong C."/>
            <person name="Farmer C."/>
            <person name="Delahaunty K."/>
            <person name="Markovic C."/>
            <person name="Hall O."/>
            <person name="Minx P."/>
            <person name="Tomlinson C."/>
            <person name="Mitreva M."/>
            <person name="Nelson J."/>
            <person name="Hou S."/>
            <person name="Wollam A."/>
            <person name="Pepin K.H."/>
            <person name="Johnson M."/>
            <person name="Bhonagiri V."/>
            <person name="Nash W.E."/>
            <person name="Warren W."/>
            <person name="Chinwalla A."/>
            <person name="Mardis E.R."/>
            <person name="Wilson R.K."/>
        </authorList>
    </citation>
    <scope>NUCLEOTIDE SEQUENCE [LARGE SCALE GENOMIC DNA]</scope>
    <source>
        <strain evidence="20">ATCC 700122</strain>
    </source>
</reference>
<evidence type="ECO:0000256" key="5">
    <source>
        <dbReference type="ARBA" id="ARBA00010485"/>
    </source>
</evidence>
<keyword evidence="10 17" id="KW-0521">NADP</keyword>
<keyword evidence="12 17" id="KW-0573">Peptidoglycan synthesis</keyword>
<keyword evidence="6 17" id="KW-0963">Cytoplasm</keyword>
<keyword evidence="15 17" id="KW-0961">Cell wall biogenesis/degradation</keyword>
<dbReference type="AlphaFoldDB" id="D0WFX1"/>
<accession>D0WFX1</accession>
<dbReference type="NCBIfam" id="NF010480">
    <property type="entry name" value="PRK13905.1"/>
    <property type="match status" value="1"/>
</dbReference>
<dbReference type="eggNOG" id="COG0812">
    <property type="taxonomic scope" value="Bacteria"/>
</dbReference>
<keyword evidence="7 17" id="KW-0132">Cell division</keyword>
<dbReference type="GO" id="GO:0009252">
    <property type="term" value="P:peptidoglycan biosynthetic process"/>
    <property type="evidence" value="ECO:0007669"/>
    <property type="project" value="UniProtKB-UniRule"/>
</dbReference>
<evidence type="ECO:0000256" key="8">
    <source>
        <dbReference type="ARBA" id="ARBA00022630"/>
    </source>
</evidence>
<keyword evidence="9 17" id="KW-0274">FAD</keyword>
<dbReference type="InterPro" id="IPR036635">
    <property type="entry name" value="MurB_C_sf"/>
</dbReference>
<dbReference type="GO" id="GO:0071949">
    <property type="term" value="F:FAD binding"/>
    <property type="evidence" value="ECO:0007669"/>
    <property type="project" value="InterPro"/>
</dbReference>
<protein>
    <recommendedName>
        <fullName evidence="17">UDP-N-acetylenolpyruvoylglucosamine reductase</fullName>
        <ecNumber evidence="17">1.3.1.98</ecNumber>
    </recommendedName>
    <alternativeName>
        <fullName evidence="17">UDP-N-acetylmuramate dehydrogenase</fullName>
    </alternativeName>
</protein>
<evidence type="ECO:0000256" key="4">
    <source>
        <dbReference type="ARBA" id="ARBA00004752"/>
    </source>
</evidence>
<organism evidence="20 21">
    <name type="scientific">Slackia exigua (strain ATCC 700122 / DSM 15923 / CIP 105133 / JCM 11022 / KCTC 5966 / S-7)</name>
    <dbReference type="NCBI Taxonomy" id="649764"/>
    <lineage>
        <taxon>Bacteria</taxon>
        <taxon>Bacillati</taxon>
        <taxon>Actinomycetota</taxon>
        <taxon>Coriobacteriia</taxon>
        <taxon>Eggerthellales</taxon>
        <taxon>Eggerthellaceae</taxon>
        <taxon>Slackia</taxon>
    </lineage>
</organism>
<evidence type="ECO:0000313" key="21">
    <source>
        <dbReference type="Proteomes" id="UP000006001"/>
    </source>
</evidence>
<evidence type="ECO:0000256" key="15">
    <source>
        <dbReference type="ARBA" id="ARBA00023316"/>
    </source>
</evidence>
<sequence>MRAHLASGMDAGRRRPKTTKDDAKGLAPMDELVKSLKAIVGDDNVLIDEPMNAHTTFGIGGPARCMVVPHEINEVADVVRACRDAGVELRVVGRGSDLLVADEGLDCVVMRIAENLSDILVTKNRIFAKAGATNEEVAQAALEAGLAGYEFACGIPGTVGGAAIMNAGAYDGEFMDVCEQVICVTPEGEVVPVPRGESQWGYRHSMMDDRGYVVVSAMLALKEGDTDAIRARMDDLQQRRADKQPLDMPSAGSTFKRPKGYFAGKLIQDAGLKGYAHGGAQVSEKHSGFVVNAGGATASDVRALIGEVQDAVEADSGVRLEPEVRMWGFEGDSVARG</sequence>
<dbReference type="InterPro" id="IPR011601">
    <property type="entry name" value="MurB_C"/>
</dbReference>
<dbReference type="PANTHER" id="PTHR21071">
    <property type="entry name" value="UDP-N-ACETYLENOLPYRUVOYLGLUCOSAMINE REDUCTASE"/>
    <property type="match status" value="1"/>
</dbReference>
<dbReference type="UniPathway" id="UPA00219"/>
<dbReference type="EC" id="1.3.1.98" evidence="17"/>
<comment type="caution">
    <text evidence="20">The sequence shown here is derived from an EMBL/GenBank/DDBJ whole genome shotgun (WGS) entry which is preliminary data.</text>
</comment>
<dbReference type="HAMAP" id="MF_00037">
    <property type="entry name" value="MurB"/>
    <property type="match status" value="1"/>
</dbReference>
<dbReference type="InterPro" id="IPR036318">
    <property type="entry name" value="FAD-bd_PCMH-like_sf"/>
</dbReference>
<evidence type="ECO:0000256" key="1">
    <source>
        <dbReference type="ARBA" id="ARBA00001974"/>
    </source>
</evidence>
<dbReference type="Gene3D" id="3.90.78.10">
    <property type="entry name" value="UDP-N-acetylenolpyruvoylglucosamine reductase, C-terminal domain"/>
    <property type="match status" value="1"/>
</dbReference>
<keyword evidence="11 17" id="KW-0133">Cell shape</keyword>
<dbReference type="HOGENOM" id="CLU_035304_1_1_11"/>
<dbReference type="GO" id="GO:0008762">
    <property type="term" value="F:UDP-N-acetylmuramate dehydrogenase activity"/>
    <property type="evidence" value="ECO:0007669"/>
    <property type="project" value="UniProtKB-UniRule"/>
</dbReference>
<gene>
    <name evidence="17 20" type="primary">murB</name>
    <name evidence="20" type="ORF">HMPREF0762_00721</name>
</gene>
<feature type="active site" description="Proton donor" evidence="17">
    <location>
        <position position="253"/>
    </location>
</feature>
<comment type="catalytic activity">
    <reaction evidence="16 17">
        <text>UDP-N-acetyl-alpha-D-muramate + NADP(+) = UDP-N-acetyl-3-O-(1-carboxyvinyl)-alpha-D-glucosamine + NADPH + H(+)</text>
        <dbReference type="Rhea" id="RHEA:12248"/>
        <dbReference type="ChEBI" id="CHEBI:15378"/>
        <dbReference type="ChEBI" id="CHEBI:57783"/>
        <dbReference type="ChEBI" id="CHEBI:58349"/>
        <dbReference type="ChEBI" id="CHEBI:68483"/>
        <dbReference type="ChEBI" id="CHEBI:70757"/>
        <dbReference type="EC" id="1.3.1.98"/>
    </reaction>
</comment>
<dbReference type="STRING" id="649764.HMPREF0762_00721"/>
<evidence type="ECO:0000256" key="6">
    <source>
        <dbReference type="ARBA" id="ARBA00022490"/>
    </source>
</evidence>
<dbReference type="Gene3D" id="3.30.43.10">
    <property type="entry name" value="Uridine Diphospho-n-acetylenolpyruvylglucosamine Reductase, domain 2"/>
    <property type="match status" value="1"/>
</dbReference>
<keyword evidence="14 17" id="KW-0131">Cell cycle</keyword>
<keyword evidence="21" id="KW-1185">Reference proteome</keyword>
<dbReference type="PANTHER" id="PTHR21071:SF4">
    <property type="entry name" value="UDP-N-ACETYLENOLPYRUVOYLGLUCOSAMINE REDUCTASE"/>
    <property type="match status" value="1"/>
</dbReference>
<comment type="subcellular location">
    <subcellularLocation>
        <location evidence="3 17">Cytoplasm</location>
    </subcellularLocation>
</comment>
<keyword evidence="8 17" id="KW-0285">Flavoprotein</keyword>
<dbReference type="Pfam" id="PF02873">
    <property type="entry name" value="MurB_C"/>
    <property type="match status" value="1"/>
</dbReference>
<evidence type="ECO:0000256" key="12">
    <source>
        <dbReference type="ARBA" id="ARBA00022984"/>
    </source>
</evidence>
<evidence type="ECO:0000256" key="2">
    <source>
        <dbReference type="ARBA" id="ARBA00003921"/>
    </source>
</evidence>
<dbReference type="GO" id="GO:0071555">
    <property type="term" value="P:cell wall organization"/>
    <property type="evidence" value="ECO:0007669"/>
    <property type="project" value="UniProtKB-KW"/>
</dbReference>
<evidence type="ECO:0000259" key="19">
    <source>
        <dbReference type="PROSITE" id="PS51387"/>
    </source>
</evidence>
<dbReference type="EMBL" id="ACUX02000006">
    <property type="protein sequence ID" value="EEZ61384.1"/>
    <property type="molecule type" value="Genomic_DNA"/>
</dbReference>
<comment type="similarity">
    <text evidence="5 17">Belongs to the MurB family.</text>
</comment>
<evidence type="ECO:0000313" key="20">
    <source>
        <dbReference type="EMBL" id="EEZ61384.1"/>
    </source>
</evidence>
<evidence type="ECO:0000256" key="11">
    <source>
        <dbReference type="ARBA" id="ARBA00022960"/>
    </source>
</evidence>